<organism evidence="1 2">
    <name type="scientific">Gemmobacter fulvus</name>
    <dbReference type="NCBI Taxonomy" id="2840474"/>
    <lineage>
        <taxon>Bacteria</taxon>
        <taxon>Pseudomonadati</taxon>
        <taxon>Pseudomonadota</taxon>
        <taxon>Alphaproteobacteria</taxon>
        <taxon>Rhodobacterales</taxon>
        <taxon>Paracoccaceae</taxon>
        <taxon>Gemmobacter</taxon>
    </lineage>
</organism>
<dbReference type="AlphaFoldDB" id="A0A975S328"/>
<protein>
    <submittedName>
        <fullName evidence="1">Uncharacterized protein</fullName>
    </submittedName>
</protein>
<dbReference type="EMBL" id="CP076362">
    <property type="protein sequence ID" value="QWK92272.1"/>
    <property type="molecule type" value="Genomic_DNA"/>
</dbReference>
<dbReference type="KEGG" id="gfu:KM031_18455"/>
<dbReference type="Proteomes" id="UP000679352">
    <property type="component" value="Plasmid p1"/>
</dbReference>
<proteinExistence type="predicted"/>
<geneLocation type="plasmid" evidence="1 2">
    <name>p1</name>
</geneLocation>
<reference evidence="1" key="1">
    <citation type="submission" date="2021-06" db="EMBL/GenBank/DDBJ databases">
        <authorList>
            <person name="Lee C.-S."/>
            <person name="Jin L."/>
        </authorList>
    </citation>
    <scope>NUCLEOTIDE SEQUENCE</scope>
    <source>
        <strain evidence="1">Con5</strain>
        <plasmid evidence="1">p1</plasmid>
    </source>
</reference>
<evidence type="ECO:0000313" key="2">
    <source>
        <dbReference type="Proteomes" id="UP000679352"/>
    </source>
</evidence>
<name>A0A975S328_9RHOB</name>
<evidence type="ECO:0000313" key="1">
    <source>
        <dbReference type="EMBL" id="QWK92272.1"/>
    </source>
</evidence>
<gene>
    <name evidence="1" type="ORF">KM031_18455</name>
</gene>
<accession>A0A975S328</accession>
<keyword evidence="1" id="KW-0614">Plasmid</keyword>
<keyword evidence="2" id="KW-1185">Reference proteome</keyword>
<sequence length="93" mass="9842">MTMEPSVIRQGLETIGMGPVRLNCALEGAELFGSAGLLNSLELVQFITALCELTRIDVEDFIHGGPEGLQGIFANVTALGSFLGTRLSMAMEA</sequence>
<dbReference type="RefSeq" id="WP_215505048.1">
    <property type="nucleotide sequence ID" value="NZ_CP076362.1"/>
</dbReference>